<dbReference type="SMART" id="SM00382">
    <property type="entry name" value="AAA"/>
    <property type="match status" value="1"/>
</dbReference>
<dbReference type="PANTHER" id="PTHR42798:SF6">
    <property type="entry name" value="CELL DIVISION ATP-BINDING PROTEIN FTSE"/>
    <property type="match status" value="1"/>
</dbReference>
<dbReference type="GO" id="GO:0005524">
    <property type="term" value="F:ATP binding"/>
    <property type="evidence" value="ECO:0007669"/>
    <property type="project" value="UniProtKB-KW"/>
</dbReference>
<name>A0A6N8U3P4_9FIRM</name>
<dbReference type="EMBL" id="WUUQ01000001">
    <property type="protein sequence ID" value="MXQ72816.1"/>
    <property type="molecule type" value="Genomic_DNA"/>
</dbReference>
<dbReference type="InterPro" id="IPR017871">
    <property type="entry name" value="ABC_transporter-like_CS"/>
</dbReference>
<dbReference type="PANTHER" id="PTHR42798">
    <property type="entry name" value="LIPOPROTEIN-RELEASING SYSTEM ATP-BINDING PROTEIN LOLD"/>
    <property type="match status" value="1"/>
</dbReference>
<evidence type="ECO:0000256" key="4">
    <source>
        <dbReference type="ARBA" id="ARBA00022840"/>
    </source>
</evidence>
<dbReference type="Pfam" id="PF00005">
    <property type="entry name" value="ABC_tran"/>
    <property type="match status" value="1"/>
</dbReference>
<keyword evidence="7" id="KW-1185">Reference proteome</keyword>
<proteinExistence type="inferred from homology"/>
<dbReference type="InterPro" id="IPR017911">
    <property type="entry name" value="MacB-like_ATP-bd"/>
</dbReference>
<dbReference type="InterPro" id="IPR003593">
    <property type="entry name" value="AAA+_ATPase"/>
</dbReference>
<dbReference type="GO" id="GO:0016887">
    <property type="term" value="F:ATP hydrolysis activity"/>
    <property type="evidence" value="ECO:0007669"/>
    <property type="project" value="InterPro"/>
</dbReference>
<evidence type="ECO:0000313" key="7">
    <source>
        <dbReference type="Proteomes" id="UP000434036"/>
    </source>
</evidence>
<dbReference type="CDD" id="cd03255">
    <property type="entry name" value="ABC_MJ0796_LolCDE_FtsE"/>
    <property type="match status" value="1"/>
</dbReference>
<keyword evidence="2" id="KW-0813">Transport</keyword>
<protein>
    <submittedName>
        <fullName evidence="6">ATP-binding cassette domain-containing protein</fullName>
    </submittedName>
</protein>
<keyword evidence="4 6" id="KW-0067">ATP-binding</keyword>
<sequence length="228" mass="25377">MITLKHVSKVYQPSRDVKVTALSDINLQIDENEDIAIIGKSGSGKSTLMNLITCIDTISEGEYILKGIDVRSRSRTQLAVLRNQHFGFIYQNFNLLNHLNAYENIELPLIYAQIKKNERDMKVKTIAEKVGILDRLDHRPSELSGGEKQRVAIARALINDPEIIIADEPTGALDEQTGKQIIAILKGLHEQGKTVIMVTHDMDIAALSKRRITLADGRIIGDEQGVQA</sequence>
<dbReference type="Proteomes" id="UP000434036">
    <property type="component" value="Unassembled WGS sequence"/>
</dbReference>
<dbReference type="InterPro" id="IPR003439">
    <property type="entry name" value="ABC_transporter-like_ATP-bd"/>
</dbReference>
<organism evidence="6 7">
    <name type="scientific">Copranaerobaculum intestinale</name>
    <dbReference type="NCBI Taxonomy" id="2692629"/>
    <lineage>
        <taxon>Bacteria</taxon>
        <taxon>Bacillati</taxon>
        <taxon>Bacillota</taxon>
        <taxon>Erysipelotrichia</taxon>
        <taxon>Erysipelotrichales</taxon>
        <taxon>Erysipelotrichaceae</taxon>
        <taxon>Copranaerobaculum</taxon>
    </lineage>
</organism>
<evidence type="ECO:0000256" key="2">
    <source>
        <dbReference type="ARBA" id="ARBA00022448"/>
    </source>
</evidence>
<dbReference type="Gene3D" id="3.40.50.300">
    <property type="entry name" value="P-loop containing nucleotide triphosphate hydrolases"/>
    <property type="match status" value="1"/>
</dbReference>
<evidence type="ECO:0000313" key="6">
    <source>
        <dbReference type="EMBL" id="MXQ72816.1"/>
    </source>
</evidence>
<reference evidence="6 7" key="2">
    <citation type="submission" date="2020-01" db="EMBL/GenBank/DDBJ databases">
        <title>Clostridiaceae sp. nov. isolated from the gut of human by culturomics.</title>
        <authorList>
            <person name="Chang Y."/>
        </authorList>
    </citation>
    <scope>NUCLEOTIDE SEQUENCE [LARGE SCALE GENOMIC DNA]</scope>
    <source>
        <strain evidence="6 7">DONG20-135</strain>
    </source>
</reference>
<keyword evidence="3" id="KW-0547">Nucleotide-binding</keyword>
<evidence type="ECO:0000256" key="3">
    <source>
        <dbReference type="ARBA" id="ARBA00022741"/>
    </source>
</evidence>
<dbReference type="AlphaFoldDB" id="A0A6N8U3P4"/>
<dbReference type="FunFam" id="3.40.50.300:FF:000032">
    <property type="entry name" value="Export ABC transporter ATP-binding protein"/>
    <property type="match status" value="1"/>
</dbReference>
<dbReference type="GO" id="GO:0098796">
    <property type="term" value="C:membrane protein complex"/>
    <property type="evidence" value="ECO:0007669"/>
    <property type="project" value="UniProtKB-ARBA"/>
</dbReference>
<dbReference type="InterPro" id="IPR027417">
    <property type="entry name" value="P-loop_NTPase"/>
</dbReference>
<comment type="caution">
    <text evidence="6">The sequence shown here is derived from an EMBL/GenBank/DDBJ whole genome shotgun (WGS) entry which is preliminary data.</text>
</comment>
<gene>
    <name evidence="6" type="ORF">GSF08_02495</name>
</gene>
<dbReference type="PROSITE" id="PS00211">
    <property type="entry name" value="ABC_TRANSPORTER_1"/>
    <property type="match status" value="1"/>
</dbReference>
<comment type="similarity">
    <text evidence="1">Belongs to the ABC transporter superfamily.</text>
</comment>
<evidence type="ECO:0000259" key="5">
    <source>
        <dbReference type="PROSITE" id="PS50893"/>
    </source>
</evidence>
<evidence type="ECO:0000256" key="1">
    <source>
        <dbReference type="ARBA" id="ARBA00005417"/>
    </source>
</evidence>
<dbReference type="PROSITE" id="PS50893">
    <property type="entry name" value="ABC_TRANSPORTER_2"/>
    <property type="match status" value="1"/>
</dbReference>
<dbReference type="RefSeq" id="WP_160624296.1">
    <property type="nucleotide sequence ID" value="NZ_WUUQ01000001.1"/>
</dbReference>
<reference evidence="6 7" key="1">
    <citation type="submission" date="2019-12" db="EMBL/GenBank/DDBJ databases">
        <authorList>
            <person name="Yang R."/>
        </authorList>
    </citation>
    <scope>NUCLEOTIDE SEQUENCE [LARGE SCALE GENOMIC DNA]</scope>
    <source>
        <strain evidence="6 7">DONG20-135</strain>
    </source>
</reference>
<accession>A0A6N8U3P4</accession>
<dbReference type="GO" id="GO:0022857">
    <property type="term" value="F:transmembrane transporter activity"/>
    <property type="evidence" value="ECO:0007669"/>
    <property type="project" value="UniProtKB-ARBA"/>
</dbReference>
<dbReference type="SUPFAM" id="SSF52540">
    <property type="entry name" value="P-loop containing nucleoside triphosphate hydrolases"/>
    <property type="match status" value="1"/>
</dbReference>
<feature type="domain" description="ABC transporter" evidence="5">
    <location>
        <begin position="2"/>
        <end position="228"/>
    </location>
</feature>